<protein>
    <submittedName>
        <fullName evidence="3">Polar amino acid transport system substrate-binding protein</fullName>
    </submittedName>
</protein>
<sequence>MLFVTALTSRLAPGLESVLSFISMASFLLGDTVFTKRNFFSALVAVTTVCAFGAASAQEAESSLARVQRTKILRVGAVAGAIPYFAKDISSGKWEGFGPDFAESLAQKLGAKVEYVETTWGNAVLDLQSNKIDAMFGMAPTPARKEVVNFSETLFDNTYTVVCKKGIPQKTWEQLNTPETKIVVDVGSSHDQLATRVLPKAEVTRLENSGAATMSLQAGRSDCQILVILLAQPLLAKRASIGTMYIPQPVYTAPVSIGLRKESDPGMQKAVNAWLTEVRAKGEVRGVILRNMEKLAGVPASAFPPEIKF</sequence>
<dbReference type="PANTHER" id="PTHR35936:SF17">
    <property type="entry name" value="ARGININE-BINDING EXTRACELLULAR PROTEIN ARTP"/>
    <property type="match status" value="1"/>
</dbReference>
<name>A0ABU1NLI5_9BURK</name>
<dbReference type="RefSeq" id="WP_309906811.1">
    <property type="nucleotide sequence ID" value="NZ_JAVDRF010000015.1"/>
</dbReference>
<keyword evidence="1" id="KW-0732">Signal</keyword>
<dbReference type="SUPFAM" id="SSF53850">
    <property type="entry name" value="Periplasmic binding protein-like II"/>
    <property type="match status" value="1"/>
</dbReference>
<reference evidence="3 4" key="1">
    <citation type="submission" date="2023-07" db="EMBL/GenBank/DDBJ databases">
        <title>Sorghum-associated microbial communities from plants grown in Nebraska, USA.</title>
        <authorList>
            <person name="Schachtman D."/>
        </authorList>
    </citation>
    <scope>NUCLEOTIDE SEQUENCE [LARGE SCALE GENOMIC DNA]</scope>
    <source>
        <strain evidence="3 4">DS1781</strain>
    </source>
</reference>
<evidence type="ECO:0000256" key="1">
    <source>
        <dbReference type="ARBA" id="ARBA00022729"/>
    </source>
</evidence>
<organism evidence="3 4">
    <name type="scientific">Variovorax soli</name>
    <dbReference type="NCBI Taxonomy" id="376815"/>
    <lineage>
        <taxon>Bacteria</taxon>
        <taxon>Pseudomonadati</taxon>
        <taxon>Pseudomonadota</taxon>
        <taxon>Betaproteobacteria</taxon>
        <taxon>Burkholderiales</taxon>
        <taxon>Comamonadaceae</taxon>
        <taxon>Variovorax</taxon>
    </lineage>
</organism>
<feature type="domain" description="Solute-binding protein family 3/N-terminal" evidence="2">
    <location>
        <begin position="72"/>
        <end position="295"/>
    </location>
</feature>
<dbReference type="Pfam" id="PF00497">
    <property type="entry name" value="SBP_bac_3"/>
    <property type="match status" value="1"/>
</dbReference>
<accession>A0ABU1NLI5</accession>
<proteinExistence type="predicted"/>
<dbReference type="SMART" id="SM00062">
    <property type="entry name" value="PBPb"/>
    <property type="match status" value="1"/>
</dbReference>
<dbReference type="EMBL" id="JAVDRF010000015">
    <property type="protein sequence ID" value="MDR6539271.1"/>
    <property type="molecule type" value="Genomic_DNA"/>
</dbReference>
<dbReference type="InterPro" id="IPR001638">
    <property type="entry name" value="Solute-binding_3/MltF_N"/>
</dbReference>
<evidence type="ECO:0000259" key="2">
    <source>
        <dbReference type="SMART" id="SM00062"/>
    </source>
</evidence>
<dbReference type="PANTHER" id="PTHR35936">
    <property type="entry name" value="MEMBRANE-BOUND LYTIC MUREIN TRANSGLYCOSYLASE F"/>
    <property type="match status" value="1"/>
</dbReference>
<comment type="caution">
    <text evidence="3">The sequence shown here is derived from an EMBL/GenBank/DDBJ whole genome shotgun (WGS) entry which is preliminary data.</text>
</comment>
<dbReference type="Gene3D" id="3.40.190.10">
    <property type="entry name" value="Periplasmic binding protein-like II"/>
    <property type="match status" value="2"/>
</dbReference>
<keyword evidence="4" id="KW-1185">Reference proteome</keyword>
<dbReference type="Proteomes" id="UP001184230">
    <property type="component" value="Unassembled WGS sequence"/>
</dbReference>
<evidence type="ECO:0000313" key="4">
    <source>
        <dbReference type="Proteomes" id="UP001184230"/>
    </source>
</evidence>
<gene>
    <name evidence="3" type="ORF">J2739_005067</name>
</gene>
<evidence type="ECO:0000313" key="3">
    <source>
        <dbReference type="EMBL" id="MDR6539271.1"/>
    </source>
</evidence>